<name>A0A315Y179_RUMFL</name>
<proteinExistence type="predicted"/>
<dbReference type="RefSeq" id="WP_109726200.1">
    <property type="nucleotide sequence ID" value="NZ_CACYST010000075.1"/>
</dbReference>
<sequence>MQKTNSLRNTLLVAALCCITKLALDIFFITDTHLSYTAAALSSSGEASMPTNIKVFLITLSVLAAAPIGIIAAVNYVKTDLIHKRGIRTTVTTSIFYMLFMLGSVLTARILKYVIGNLYGSSELALAEKICVRLCTTNFLVHAAAVMVLCCAAVEIFGGKRQSKE</sequence>
<evidence type="ECO:0000313" key="3">
    <source>
        <dbReference type="Proteomes" id="UP000245720"/>
    </source>
</evidence>
<feature type="transmembrane region" description="Helical" evidence="1">
    <location>
        <begin position="53"/>
        <end position="74"/>
    </location>
</feature>
<dbReference type="AlphaFoldDB" id="A0A315Y179"/>
<dbReference type="Proteomes" id="UP000245720">
    <property type="component" value="Unassembled WGS sequence"/>
</dbReference>
<keyword evidence="1" id="KW-0472">Membrane</keyword>
<keyword evidence="1" id="KW-0812">Transmembrane</keyword>
<protein>
    <submittedName>
        <fullName evidence="2">Uncharacterized protein</fullName>
    </submittedName>
</protein>
<accession>A0A315Y179</accession>
<evidence type="ECO:0000313" key="2">
    <source>
        <dbReference type="EMBL" id="PWJ13600.1"/>
    </source>
</evidence>
<organism evidence="2 3">
    <name type="scientific">Ruminococcus flavefaciens</name>
    <dbReference type="NCBI Taxonomy" id="1265"/>
    <lineage>
        <taxon>Bacteria</taxon>
        <taxon>Bacillati</taxon>
        <taxon>Bacillota</taxon>
        <taxon>Clostridia</taxon>
        <taxon>Eubacteriales</taxon>
        <taxon>Oscillospiraceae</taxon>
        <taxon>Ruminococcus</taxon>
    </lineage>
</organism>
<comment type="caution">
    <text evidence="2">The sequence shown here is derived from an EMBL/GenBank/DDBJ whole genome shotgun (WGS) entry which is preliminary data.</text>
</comment>
<feature type="transmembrane region" description="Helical" evidence="1">
    <location>
        <begin position="139"/>
        <end position="158"/>
    </location>
</feature>
<evidence type="ECO:0000256" key="1">
    <source>
        <dbReference type="SAM" id="Phobius"/>
    </source>
</evidence>
<reference evidence="2 3" key="1">
    <citation type="submission" date="2018-05" db="EMBL/GenBank/DDBJ databases">
        <title>The Hungate 1000. A catalogue of reference genomes from the rumen microbiome.</title>
        <authorList>
            <person name="Kelly W."/>
        </authorList>
    </citation>
    <scope>NUCLEOTIDE SEQUENCE [LARGE SCALE GENOMIC DNA]</scope>
    <source>
        <strain evidence="2 3">SAb67</strain>
    </source>
</reference>
<gene>
    <name evidence="2" type="ORF">IE37_01408</name>
</gene>
<feature type="transmembrane region" description="Helical" evidence="1">
    <location>
        <begin position="95"/>
        <end position="119"/>
    </location>
</feature>
<dbReference type="EMBL" id="QGDI01000004">
    <property type="protein sequence ID" value="PWJ13600.1"/>
    <property type="molecule type" value="Genomic_DNA"/>
</dbReference>
<keyword evidence="1" id="KW-1133">Transmembrane helix</keyword>
<dbReference type="OrthoDB" id="1821642at2"/>